<evidence type="ECO:0000256" key="1">
    <source>
        <dbReference type="ARBA" id="ARBA00004651"/>
    </source>
</evidence>
<feature type="transmembrane region" description="Helical" evidence="7">
    <location>
        <begin position="374"/>
        <end position="394"/>
    </location>
</feature>
<evidence type="ECO:0000256" key="6">
    <source>
        <dbReference type="ARBA" id="ARBA00043993"/>
    </source>
</evidence>
<dbReference type="EMBL" id="SMLA01000009">
    <property type="protein sequence ID" value="TDD90267.1"/>
    <property type="molecule type" value="Genomic_DNA"/>
</dbReference>
<evidence type="ECO:0000256" key="3">
    <source>
        <dbReference type="ARBA" id="ARBA00022692"/>
    </source>
</evidence>
<sequence length="600" mass="64246">MTSGALPRLEAPAWLRRMLRPIAIPTDWTRVVAAAVGVGAPQVVGLLTGRTDEAVLASVGALCASFSDVTGSYRFRLRRLAIAVVLGAIGFAAGALAPDPLWAVVAVLAVSVPSVLASRLGELWSSGGAHMLTFCVVATGQRSPVLALHEQVAWFLAGELLVLALAAATWPVRGTAPARDAVAEIFTAILRMFGPGETITARQRLTKALDTAHDVLIGGASMSRSRVRDRLHLIYLRATPVVEAAVSVAHAGITPPLRTREALAELARCVRTGELPPRFQPGPTDSALVRALDEGIAALVDAFRDAKLAPAPGGQRKRLSIGATTWWQVLRMLLCLALAEGFALLAGLEQGYWIALTVALVLRPNSGSVFARTVLRALGTILGVLVAWALLALLPPGWWLVPFIVALAGKLPVALSRHYGLFSAVVTALVLLQMSQQAQFYPAARLVDTFVGCAIVLVVGFLLRGVRGGPSLRDGVADAVESVADYLSRSLSGAEHGRPALRRRTYRQLADLRSRLQQLLMSPDRHAEAEAWWPTIAVLERVVDAATEQAVRAGDSDLQQAQRLVSTMRTVNRRLRADPEVRPDSLHAEIDAIYHHMAAR</sequence>
<dbReference type="AlphaFoldDB" id="A0A4V2YXP7"/>
<keyword evidence="5 7" id="KW-0472">Membrane</keyword>
<keyword evidence="10" id="KW-1185">Reference proteome</keyword>
<dbReference type="InterPro" id="IPR049453">
    <property type="entry name" value="Memb_transporter_dom"/>
</dbReference>
<gene>
    <name evidence="9" type="ORF">E1202_08765</name>
</gene>
<feature type="transmembrane region" description="Helical" evidence="7">
    <location>
        <begin position="444"/>
        <end position="463"/>
    </location>
</feature>
<keyword evidence="2" id="KW-1003">Cell membrane</keyword>
<keyword evidence="3 7" id="KW-0812">Transmembrane</keyword>
<organism evidence="9 10">
    <name type="scientific">Saccharopolyspora karakumensis</name>
    <dbReference type="NCBI Taxonomy" id="2530386"/>
    <lineage>
        <taxon>Bacteria</taxon>
        <taxon>Bacillati</taxon>
        <taxon>Actinomycetota</taxon>
        <taxon>Actinomycetes</taxon>
        <taxon>Pseudonocardiales</taxon>
        <taxon>Pseudonocardiaceae</taxon>
        <taxon>Saccharopolyspora</taxon>
    </lineage>
</organism>
<dbReference type="PANTHER" id="PTHR30509">
    <property type="entry name" value="P-HYDROXYBENZOIC ACID EFFLUX PUMP SUBUNIT-RELATED"/>
    <property type="match status" value="1"/>
</dbReference>
<reference evidence="9 10" key="1">
    <citation type="submission" date="2019-03" db="EMBL/GenBank/DDBJ databases">
        <title>Draft genome sequences of novel Actinobacteria.</title>
        <authorList>
            <person name="Sahin N."/>
            <person name="Ay H."/>
            <person name="Saygin H."/>
        </authorList>
    </citation>
    <scope>NUCLEOTIDE SEQUENCE [LARGE SCALE GENOMIC DNA]</scope>
    <source>
        <strain evidence="9 10">5K548</strain>
    </source>
</reference>
<evidence type="ECO:0000259" key="8">
    <source>
        <dbReference type="Pfam" id="PF13515"/>
    </source>
</evidence>
<proteinExistence type="inferred from homology"/>
<evidence type="ECO:0000256" key="5">
    <source>
        <dbReference type="ARBA" id="ARBA00023136"/>
    </source>
</evidence>
<keyword evidence="4 7" id="KW-1133">Transmembrane helix</keyword>
<feature type="transmembrane region" description="Helical" evidence="7">
    <location>
        <begin position="80"/>
        <end position="97"/>
    </location>
</feature>
<feature type="transmembrane region" description="Helical" evidence="7">
    <location>
        <begin position="103"/>
        <end position="121"/>
    </location>
</feature>
<dbReference type="PANTHER" id="PTHR30509:SF9">
    <property type="entry name" value="MULTIDRUG RESISTANCE PROTEIN MDTO"/>
    <property type="match status" value="1"/>
</dbReference>
<evidence type="ECO:0000256" key="4">
    <source>
        <dbReference type="ARBA" id="ARBA00022989"/>
    </source>
</evidence>
<dbReference type="Pfam" id="PF13515">
    <property type="entry name" value="FUSC_2"/>
    <property type="match status" value="1"/>
</dbReference>
<feature type="transmembrane region" description="Helical" evidence="7">
    <location>
        <begin position="414"/>
        <end position="432"/>
    </location>
</feature>
<accession>A0A4V2YXP7</accession>
<evidence type="ECO:0000256" key="2">
    <source>
        <dbReference type="ARBA" id="ARBA00022475"/>
    </source>
</evidence>
<feature type="domain" description="Integral membrane bound transporter" evidence="8">
    <location>
        <begin position="341"/>
        <end position="459"/>
    </location>
</feature>
<comment type="similarity">
    <text evidence="6">Belongs to the YccS/YhfK family.</text>
</comment>
<dbReference type="GO" id="GO:0005886">
    <property type="term" value="C:plasma membrane"/>
    <property type="evidence" value="ECO:0007669"/>
    <property type="project" value="UniProtKB-SubCell"/>
</dbReference>
<evidence type="ECO:0000313" key="9">
    <source>
        <dbReference type="EMBL" id="TDD90267.1"/>
    </source>
</evidence>
<dbReference type="RefSeq" id="WP_132682087.1">
    <property type="nucleotide sequence ID" value="NZ_SMLA01000009.1"/>
</dbReference>
<name>A0A4V2YXP7_9PSEU</name>
<comment type="subcellular location">
    <subcellularLocation>
        <location evidence="1">Cell membrane</location>
        <topology evidence="1">Multi-pass membrane protein</topology>
    </subcellularLocation>
</comment>
<protein>
    <submittedName>
        <fullName evidence="9">FUSC family protein</fullName>
    </submittedName>
</protein>
<comment type="caution">
    <text evidence="9">The sequence shown here is derived from an EMBL/GenBank/DDBJ whole genome shotgun (WGS) entry which is preliminary data.</text>
</comment>
<evidence type="ECO:0000256" key="7">
    <source>
        <dbReference type="SAM" id="Phobius"/>
    </source>
</evidence>
<dbReference type="Proteomes" id="UP000294723">
    <property type="component" value="Unassembled WGS sequence"/>
</dbReference>
<evidence type="ECO:0000313" key="10">
    <source>
        <dbReference type="Proteomes" id="UP000294723"/>
    </source>
</evidence>